<sequence>MKKFSGDRDSDERGGESRFAFLANLAVYIEHSDGTKELKRGKVLNDY</sequence>
<accession>A0A934MR44</accession>
<keyword evidence="2" id="KW-1185">Reference proteome</keyword>
<dbReference type="Proteomes" id="UP000640274">
    <property type="component" value="Unassembled WGS sequence"/>
</dbReference>
<evidence type="ECO:0000313" key="1">
    <source>
        <dbReference type="EMBL" id="MBJ6362528.1"/>
    </source>
</evidence>
<comment type="caution">
    <text evidence="1">The sequence shown here is derived from an EMBL/GenBank/DDBJ whole genome shotgun (WGS) entry which is preliminary data.</text>
</comment>
<reference evidence="1" key="1">
    <citation type="submission" date="2020-12" db="EMBL/GenBank/DDBJ databases">
        <authorList>
            <person name="Huq M.A."/>
        </authorList>
    </citation>
    <scope>NUCLEOTIDE SEQUENCE</scope>
    <source>
        <strain evidence="1">MAHUQ-46</strain>
    </source>
</reference>
<proteinExistence type="predicted"/>
<dbReference type="AlphaFoldDB" id="A0A934MR44"/>
<gene>
    <name evidence="1" type="ORF">JFN88_14935</name>
</gene>
<evidence type="ECO:0000313" key="2">
    <source>
        <dbReference type="Proteomes" id="UP000640274"/>
    </source>
</evidence>
<dbReference type="RefSeq" id="WP_199020071.1">
    <property type="nucleotide sequence ID" value="NZ_JAELUP010000077.1"/>
</dbReference>
<name>A0A934MR44_9BACL</name>
<organism evidence="1 2">
    <name type="scientific">Paenibacillus roseus</name>
    <dbReference type="NCBI Taxonomy" id="2798579"/>
    <lineage>
        <taxon>Bacteria</taxon>
        <taxon>Bacillati</taxon>
        <taxon>Bacillota</taxon>
        <taxon>Bacilli</taxon>
        <taxon>Bacillales</taxon>
        <taxon>Paenibacillaceae</taxon>
        <taxon>Paenibacillus</taxon>
    </lineage>
</organism>
<protein>
    <submittedName>
        <fullName evidence="1">Uncharacterized protein</fullName>
    </submittedName>
</protein>
<dbReference type="EMBL" id="JAELUP010000077">
    <property type="protein sequence ID" value="MBJ6362528.1"/>
    <property type="molecule type" value="Genomic_DNA"/>
</dbReference>